<accession>A0AAD8V8D8</accession>
<keyword evidence="2" id="KW-1185">Reference proteome</keyword>
<dbReference type="Proteomes" id="UP001230504">
    <property type="component" value="Unassembled WGS sequence"/>
</dbReference>
<dbReference type="AlphaFoldDB" id="A0AAD8V8D8"/>
<gene>
    <name evidence="1" type="ORF">LY79DRAFT_32474</name>
</gene>
<name>A0AAD8V8D8_9PEZI</name>
<comment type="caution">
    <text evidence="1">The sequence shown here is derived from an EMBL/GenBank/DDBJ whole genome shotgun (WGS) entry which is preliminary data.</text>
</comment>
<dbReference type="EMBL" id="JAHLJV010000010">
    <property type="protein sequence ID" value="KAK1596824.1"/>
    <property type="molecule type" value="Genomic_DNA"/>
</dbReference>
<sequence length="75" mass="8693">MLLWYWSRALVFTCWLVLLGKAGIPFSRVCIRKAYNALRYKERKGIVLYCASGCRRRKLAGTRATGWFFPPPPPL</sequence>
<dbReference type="RefSeq" id="XP_060417661.1">
    <property type="nucleotide sequence ID" value="XM_060552440.1"/>
</dbReference>
<reference evidence="1" key="1">
    <citation type="submission" date="2021-06" db="EMBL/GenBank/DDBJ databases">
        <title>Comparative genomics, transcriptomics and evolutionary studies reveal genomic signatures of adaptation to plant cell wall in hemibiotrophic fungi.</title>
        <authorList>
            <consortium name="DOE Joint Genome Institute"/>
            <person name="Baroncelli R."/>
            <person name="Diaz J.F."/>
            <person name="Benocci T."/>
            <person name="Peng M."/>
            <person name="Battaglia E."/>
            <person name="Haridas S."/>
            <person name="Andreopoulos W."/>
            <person name="Labutti K."/>
            <person name="Pangilinan J."/>
            <person name="Floch G.L."/>
            <person name="Makela M.R."/>
            <person name="Henrissat B."/>
            <person name="Grigoriev I.V."/>
            <person name="Crouch J.A."/>
            <person name="De Vries R.P."/>
            <person name="Sukno S.A."/>
            <person name="Thon M.R."/>
        </authorList>
    </citation>
    <scope>NUCLEOTIDE SEQUENCE</scope>
    <source>
        <strain evidence="1">CBS 125086</strain>
    </source>
</reference>
<evidence type="ECO:0000313" key="2">
    <source>
        <dbReference type="Proteomes" id="UP001230504"/>
    </source>
</evidence>
<proteinExistence type="predicted"/>
<evidence type="ECO:0000313" key="1">
    <source>
        <dbReference type="EMBL" id="KAK1596824.1"/>
    </source>
</evidence>
<protein>
    <submittedName>
        <fullName evidence="1">Uncharacterized protein</fullName>
    </submittedName>
</protein>
<organism evidence="1 2">
    <name type="scientific">Colletotrichum navitas</name>
    <dbReference type="NCBI Taxonomy" id="681940"/>
    <lineage>
        <taxon>Eukaryota</taxon>
        <taxon>Fungi</taxon>
        <taxon>Dikarya</taxon>
        <taxon>Ascomycota</taxon>
        <taxon>Pezizomycotina</taxon>
        <taxon>Sordariomycetes</taxon>
        <taxon>Hypocreomycetidae</taxon>
        <taxon>Glomerellales</taxon>
        <taxon>Glomerellaceae</taxon>
        <taxon>Colletotrichum</taxon>
        <taxon>Colletotrichum graminicola species complex</taxon>
    </lineage>
</organism>
<dbReference type="GeneID" id="85436680"/>